<feature type="compositionally biased region" description="Acidic residues" evidence="8">
    <location>
        <begin position="306"/>
        <end position="323"/>
    </location>
</feature>
<dbReference type="SMART" id="SM00355">
    <property type="entry name" value="ZnF_C2H2"/>
    <property type="match status" value="4"/>
</dbReference>
<feature type="region of interest" description="Disordered" evidence="8">
    <location>
        <begin position="715"/>
        <end position="734"/>
    </location>
</feature>
<dbReference type="EMBL" id="CAJRST010038888">
    <property type="protein sequence ID" value="CAG6015241.1"/>
    <property type="molecule type" value="Genomic_DNA"/>
</dbReference>
<feature type="compositionally biased region" description="Gly residues" evidence="8">
    <location>
        <begin position="885"/>
        <end position="897"/>
    </location>
</feature>
<feature type="region of interest" description="Disordered" evidence="8">
    <location>
        <begin position="178"/>
        <end position="197"/>
    </location>
</feature>
<comment type="caution">
    <text evidence="10">The sequence shown here is derived from an EMBL/GenBank/DDBJ whole genome shotgun (WGS) entry which is preliminary data.</text>
</comment>
<feature type="compositionally biased region" description="Basic and acidic residues" evidence="8">
    <location>
        <begin position="277"/>
        <end position="293"/>
    </location>
</feature>
<evidence type="ECO:0000256" key="2">
    <source>
        <dbReference type="ARBA" id="ARBA00022723"/>
    </source>
</evidence>
<dbReference type="OrthoDB" id="3437960at2759"/>
<reference evidence="10" key="1">
    <citation type="submission" date="2021-05" db="EMBL/GenBank/DDBJ databases">
        <authorList>
            <person name="Tigano A."/>
        </authorList>
    </citation>
    <scope>NUCLEOTIDE SEQUENCE</scope>
</reference>
<keyword evidence="3" id="KW-0677">Repeat</keyword>
<dbReference type="GO" id="GO:0005634">
    <property type="term" value="C:nucleus"/>
    <property type="evidence" value="ECO:0007669"/>
    <property type="project" value="UniProtKB-SubCell"/>
</dbReference>
<dbReference type="FunFam" id="3.30.160.60:FF:000100">
    <property type="entry name" value="Zinc finger 45-like"/>
    <property type="match status" value="1"/>
</dbReference>
<keyword evidence="11" id="KW-1185">Reference proteome</keyword>
<feature type="compositionally biased region" description="Basic and acidic residues" evidence="8">
    <location>
        <begin position="184"/>
        <end position="197"/>
    </location>
</feature>
<dbReference type="PROSITE" id="PS00028">
    <property type="entry name" value="ZINC_FINGER_C2H2_1"/>
    <property type="match status" value="4"/>
</dbReference>
<accession>A0A8S4BU35</accession>
<feature type="domain" description="C2H2-type" evidence="9">
    <location>
        <begin position="759"/>
        <end position="786"/>
    </location>
</feature>
<dbReference type="PANTHER" id="PTHR23234">
    <property type="entry name" value="ZNF44 PROTEIN"/>
    <property type="match status" value="1"/>
</dbReference>
<name>A0A8S4BU35_9TELE</name>
<protein>
    <submittedName>
        <fullName evidence="10">(Atlantic silverside) hypothetical protein</fullName>
    </submittedName>
</protein>
<dbReference type="SUPFAM" id="SSF57667">
    <property type="entry name" value="beta-beta-alpha zinc fingers"/>
    <property type="match status" value="2"/>
</dbReference>
<feature type="compositionally biased region" description="Low complexity" evidence="8">
    <location>
        <begin position="673"/>
        <end position="694"/>
    </location>
</feature>
<evidence type="ECO:0000256" key="6">
    <source>
        <dbReference type="ARBA" id="ARBA00023242"/>
    </source>
</evidence>
<feature type="region of interest" description="Disordered" evidence="8">
    <location>
        <begin position="639"/>
        <end position="699"/>
    </location>
</feature>
<feature type="region of interest" description="Disordered" evidence="8">
    <location>
        <begin position="306"/>
        <end position="353"/>
    </location>
</feature>
<feature type="region of interest" description="Disordered" evidence="8">
    <location>
        <begin position="365"/>
        <end position="467"/>
    </location>
</feature>
<evidence type="ECO:0000256" key="5">
    <source>
        <dbReference type="ARBA" id="ARBA00022833"/>
    </source>
</evidence>
<feature type="compositionally biased region" description="Low complexity" evidence="8">
    <location>
        <begin position="324"/>
        <end position="350"/>
    </location>
</feature>
<keyword evidence="6" id="KW-0539">Nucleus</keyword>
<feature type="compositionally biased region" description="Polar residues" evidence="8">
    <location>
        <begin position="907"/>
        <end position="917"/>
    </location>
</feature>
<comment type="subcellular location">
    <subcellularLocation>
        <location evidence="1">Nucleus</location>
    </subcellularLocation>
</comment>
<dbReference type="FunFam" id="3.30.160.60:FF:002402">
    <property type="entry name" value="Zinc finger protein 347"/>
    <property type="match status" value="1"/>
</dbReference>
<dbReference type="PANTHER" id="PTHR23234:SF10">
    <property type="entry name" value="RIKEN CDNA 6720489N17 GENE-RELATED"/>
    <property type="match status" value="1"/>
</dbReference>
<evidence type="ECO:0000256" key="1">
    <source>
        <dbReference type="ARBA" id="ARBA00004123"/>
    </source>
</evidence>
<dbReference type="GO" id="GO:0008270">
    <property type="term" value="F:zinc ion binding"/>
    <property type="evidence" value="ECO:0007669"/>
    <property type="project" value="UniProtKB-KW"/>
</dbReference>
<dbReference type="PROSITE" id="PS50157">
    <property type="entry name" value="ZINC_FINGER_C2H2_2"/>
    <property type="match status" value="4"/>
</dbReference>
<dbReference type="FunFam" id="3.30.160.60:FF:000512">
    <property type="entry name" value="zinc finger protein 197 isoform X1"/>
    <property type="match status" value="1"/>
</dbReference>
<evidence type="ECO:0000313" key="11">
    <source>
        <dbReference type="Proteomes" id="UP000677803"/>
    </source>
</evidence>
<dbReference type="Proteomes" id="UP000677803">
    <property type="component" value="Unassembled WGS sequence"/>
</dbReference>
<evidence type="ECO:0000256" key="3">
    <source>
        <dbReference type="ARBA" id="ARBA00022737"/>
    </source>
</evidence>
<sequence length="924" mass="97798">MDSQLASVLTSGSQEVQNGSRCGEGSEPVAEVFLDPKDNISCSPKPGSLKPCPARAAEAVRQDAQSINGKKPEEGGTSKPASQGKTRIGGFRQPITVKTGVPVLRRQPIRIKIVVPPRCKRPITNSAISLTKDCVRSRFKGPVLVSAGAVITERSRSQIHISALKNEGDILVTCQKTEEEAEVESSHETESKKGDRISTDGGVLNVKILRVNGSEAAFIPSTHSVKVLSRQGLTKESTEREMEQNIPFILEEINLKSFKTFAETEMDEQTEPLDLSLPKRREGRDRKCGRLLDDSGCEGPLIMEVDEYEGDGDRDTVEEDDGDPGLLLDPPLLSPALLSTSGPTSPSPDTENLLLIDDQGIPYTLSPDGFKVPQVSASTAEGRPEQAGETGPPLADRGLGQSLDDALTVPSDSFDPSASPASEASAGGAEETDAPEGVINNSDSAGAAEPDGQAVDGAGPVVSPFPGIPLPSQPIQILPSPAAHPPLLLLSPPPSAQLASAPVSLSLPLPVPHSSAGASAPMFLLLSSAPSSPGEPASTSAQIAVLDPSTGQLSHITAAPAPVSLPLSSGPVGSLGSPLPLLSHPVIRLSPNNPPIILTGVNNLTSGPVLASLTVPSSALAPQDEHQVAAPLVQTQISYSESNPGSEAISAEEASSEDSKPLAFAAPSPRPQPAACDPPAQPAAEAEAPSPASEPKFDSSVLHSEHLPLDDHLYFSNMAAPPSPPLGPMLPSGKLDSLDALDPLSPAESPTTLGSRRVLCCQLCPRIFFYLSDLERHAITHSQKKPHVCQQCGKAFKRSSHLQRHKHIHTGQRNFVCPICAKRFREAGELQRHQRVHTGEKPYQCQLCHTRFAERNTLRRHTKRKHPYHQVAMEMLNERKDRGGPARGDGPGSGGAGMQEEEESAEWYSSTVSTLDNSESEMEA</sequence>
<keyword evidence="4 7" id="KW-0863">Zinc-finger</keyword>
<gene>
    <name evidence="10" type="ORF">MMEN_LOCUS19515</name>
</gene>
<dbReference type="InterPro" id="IPR013087">
    <property type="entry name" value="Znf_C2H2_type"/>
</dbReference>
<evidence type="ECO:0000259" key="9">
    <source>
        <dbReference type="PROSITE" id="PS50157"/>
    </source>
</evidence>
<keyword evidence="2" id="KW-0479">Metal-binding</keyword>
<dbReference type="Pfam" id="PF00096">
    <property type="entry name" value="zf-C2H2"/>
    <property type="match status" value="2"/>
</dbReference>
<dbReference type="InterPro" id="IPR036236">
    <property type="entry name" value="Znf_C2H2_sf"/>
</dbReference>
<feature type="region of interest" description="Disordered" evidence="8">
    <location>
        <begin position="1"/>
        <end position="28"/>
    </location>
</feature>
<proteinExistence type="predicted"/>
<evidence type="ECO:0000313" key="10">
    <source>
        <dbReference type="EMBL" id="CAG6015241.1"/>
    </source>
</evidence>
<feature type="region of interest" description="Disordered" evidence="8">
    <location>
        <begin position="877"/>
        <end position="924"/>
    </location>
</feature>
<dbReference type="Gene3D" id="3.30.160.60">
    <property type="entry name" value="Classic Zinc Finger"/>
    <property type="match status" value="3"/>
</dbReference>
<feature type="domain" description="C2H2-type" evidence="9">
    <location>
        <begin position="787"/>
        <end position="814"/>
    </location>
</feature>
<evidence type="ECO:0000256" key="4">
    <source>
        <dbReference type="ARBA" id="ARBA00022771"/>
    </source>
</evidence>
<feature type="domain" description="C2H2-type" evidence="9">
    <location>
        <begin position="815"/>
        <end position="842"/>
    </location>
</feature>
<evidence type="ECO:0000256" key="7">
    <source>
        <dbReference type="PROSITE-ProRule" id="PRU00042"/>
    </source>
</evidence>
<evidence type="ECO:0000256" key="8">
    <source>
        <dbReference type="SAM" id="MobiDB-lite"/>
    </source>
</evidence>
<dbReference type="InterPro" id="IPR050758">
    <property type="entry name" value="Znf_C2H2-type"/>
</dbReference>
<organism evidence="10 11">
    <name type="scientific">Menidia menidia</name>
    <name type="common">Atlantic silverside</name>
    <dbReference type="NCBI Taxonomy" id="238744"/>
    <lineage>
        <taxon>Eukaryota</taxon>
        <taxon>Metazoa</taxon>
        <taxon>Chordata</taxon>
        <taxon>Craniata</taxon>
        <taxon>Vertebrata</taxon>
        <taxon>Euteleostomi</taxon>
        <taxon>Actinopterygii</taxon>
        <taxon>Neopterygii</taxon>
        <taxon>Teleostei</taxon>
        <taxon>Neoteleostei</taxon>
        <taxon>Acanthomorphata</taxon>
        <taxon>Ovalentaria</taxon>
        <taxon>Atherinomorphae</taxon>
        <taxon>Atheriniformes</taxon>
        <taxon>Atherinopsidae</taxon>
        <taxon>Menidiinae</taxon>
        <taxon>Menidia</taxon>
    </lineage>
</organism>
<keyword evidence="5" id="KW-0862">Zinc</keyword>
<feature type="region of interest" description="Disordered" evidence="8">
    <location>
        <begin position="42"/>
        <end position="88"/>
    </location>
</feature>
<feature type="compositionally biased region" description="Polar residues" evidence="8">
    <location>
        <begin position="1"/>
        <end position="20"/>
    </location>
</feature>
<feature type="domain" description="C2H2-type" evidence="9">
    <location>
        <begin position="843"/>
        <end position="866"/>
    </location>
</feature>
<dbReference type="AlphaFoldDB" id="A0A8S4BU35"/>
<feature type="region of interest" description="Disordered" evidence="8">
    <location>
        <begin position="265"/>
        <end position="293"/>
    </location>
</feature>
<feature type="compositionally biased region" description="Low complexity" evidence="8">
    <location>
        <begin position="410"/>
        <end position="429"/>
    </location>
</feature>